<evidence type="ECO:0000313" key="5">
    <source>
        <dbReference type="EMBL" id="EMR02022.1"/>
    </source>
</evidence>
<dbReference type="Gene3D" id="3.40.50.2300">
    <property type="match status" value="1"/>
</dbReference>
<dbReference type="OrthoDB" id="9763484at2"/>
<feature type="domain" description="Response regulatory" evidence="4">
    <location>
        <begin position="2"/>
        <end position="123"/>
    </location>
</feature>
<dbReference type="STRING" id="1279009.ADICEAN_02846"/>
<dbReference type="GO" id="GO:0016791">
    <property type="term" value="F:phosphatase activity"/>
    <property type="evidence" value="ECO:0007669"/>
    <property type="project" value="TreeGrafter"/>
</dbReference>
<evidence type="ECO:0000256" key="2">
    <source>
        <dbReference type="PROSITE-ProRule" id="PRU00169"/>
    </source>
</evidence>
<dbReference type="InterPro" id="IPR001789">
    <property type="entry name" value="Sig_transdc_resp-reg_receiver"/>
</dbReference>
<feature type="coiled-coil region" evidence="3">
    <location>
        <begin position="125"/>
        <end position="191"/>
    </location>
</feature>
<dbReference type="InterPro" id="IPR052016">
    <property type="entry name" value="Bact_Sigma-Reg"/>
</dbReference>
<reference evidence="5 6" key="1">
    <citation type="journal article" date="2013" name="Genome Announc.">
        <title>Draft Genome Sequence of Cesiribacter andamanensis Strain AMV16T, Isolated from a Soil Sample from a Mud Volcano in the Andaman Islands, India.</title>
        <authorList>
            <person name="Shivaji S."/>
            <person name="Ara S."/>
            <person name="Begum Z."/>
            <person name="Srinivas T.N."/>
            <person name="Singh A."/>
            <person name="Kumar Pinnaka A."/>
        </authorList>
    </citation>
    <scope>NUCLEOTIDE SEQUENCE [LARGE SCALE GENOMIC DNA]</scope>
    <source>
        <strain evidence="5 6">AMV16</strain>
    </source>
</reference>
<dbReference type="Pfam" id="PF00072">
    <property type="entry name" value="Response_reg"/>
    <property type="match status" value="1"/>
</dbReference>
<dbReference type="SMART" id="SM00448">
    <property type="entry name" value="REC"/>
    <property type="match status" value="1"/>
</dbReference>
<protein>
    <submittedName>
        <fullName evidence="5">Respiratory response protein A</fullName>
    </submittedName>
</protein>
<dbReference type="EMBL" id="AODQ01000077">
    <property type="protein sequence ID" value="EMR02022.1"/>
    <property type="molecule type" value="Genomic_DNA"/>
</dbReference>
<accession>M7N405</accession>
<dbReference type="AlphaFoldDB" id="M7N405"/>
<dbReference type="CDD" id="cd00156">
    <property type="entry name" value="REC"/>
    <property type="match status" value="1"/>
</dbReference>
<keyword evidence="6" id="KW-1185">Reference proteome</keyword>
<dbReference type="InterPro" id="IPR001932">
    <property type="entry name" value="PPM-type_phosphatase-like_dom"/>
</dbReference>
<dbReference type="Gene3D" id="3.60.40.10">
    <property type="entry name" value="PPM-type phosphatase domain"/>
    <property type="match status" value="1"/>
</dbReference>
<keyword evidence="3" id="KW-0175">Coiled coil</keyword>
<evidence type="ECO:0000313" key="6">
    <source>
        <dbReference type="Proteomes" id="UP000011910"/>
    </source>
</evidence>
<evidence type="ECO:0000259" key="4">
    <source>
        <dbReference type="PROSITE" id="PS50110"/>
    </source>
</evidence>
<dbReference type="InterPro" id="IPR036457">
    <property type="entry name" value="PPM-type-like_dom_sf"/>
</dbReference>
<evidence type="ECO:0000256" key="1">
    <source>
        <dbReference type="ARBA" id="ARBA00022801"/>
    </source>
</evidence>
<dbReference type="eggNOG" id="COG0745">
    <property type="taxonomic scope" value="Bacteria"/>
</dbReference>
<dbReference type="eggNOG" id="COG2208">
    <property type="taxonomic scope" value="Bacteria"/>
</dbReference>
<dbReference type="RefSeq" id="WP_009196234.1">
    <property type="nucleotide sequence ID" value="NZ_AODQ01000077.1"/>
</dbReference>
<dbReference type="Proteomes" id="UP000011910">
    <property type="component" value="Unassembled WGS sequence"/>
</dbReference>
<keyword evidence="2" id="KW-0597">Phosphoprotein</keyword>
<dbReference type="SUPFAM" id="SSF52172">
    <property type="entry name" value="CheY-like"/>
    <property type="match status" value="1"/>
</dbReference>
<keyword evidence="1" id="KW-0378">Hydrolase</keyword>
<gene>
    <name evidence="5" type="primary">srrA_2</name>
    <name evidence="5" type="ORF">ADICEAN_02846</name>
</gene>
<dbReference type="Pfam" id="PF07228">
    <property type="entry name" value="SpoIIE"/>
    <property type="match status" value="1"/>
</dbReference>
<sequence length="418" mass="47472">MHLLIIDDNREDREVMKRYLEKGASANGSGLSFDETSTLAEAFSILHQNKPDCVLLDYMLPDMDGLQALSLLQQEFDHSLCIIFLTGSGNEFIAAKAFKAGAYDYIQKSFIGPEFYSIVQNAVTKAQQKEKEEKQRQDLVEKNRQLREAKMLLEERQRELIRMQLQTSITMIDIEQENQRRAEEIDAAKRLQMYMLPVQPPKHAYIQMSMYLQTYAEVGGDYYDYLENDNGDFYIIIGDATGHGVMAGTVVAVAKSYFHTFGPSMEPADLLQQMSDGIRNLKVRNLYMGLTLLRIRDHELTIASSGMPPLLRYRADTNTIDTLVFKGPFMGSSIAWDIRTETFSMAAGDGLLLLSDGLIELYNKDREQLGIEPVAERYLQSARMTAEEVIQNMVALKLEWTTGDVNDDITLISLKFLS</sequence>
<organism evidence="5 6">
    <name type="scientific">Cesiribacter andamanensis AMV16</name>
    <dbReference type="NCBI Taxonomy" id="1279009"/>
    <lineage>
        <taxon>Bacteria</taxon>
        <taxon>Pseudomonadati</taxon>
        <taxon>Bacteroidota</taxon>
        <taxon>Cytophagia</taxon>
        <taxon>Cytophagales</taxon>
        <taxon>Cesiribacteraceae</taxon>
        <taxon>Cesiribacter</taxon>
    </lineage>
</organism>
<dbReference type="PANTHER" id="PTHR43156">
    <property type="entry name" value="STAGE II SPORULATION PROTEIN E-RELATED"/>
    <property type="match status" value="1"/>
</dbReference>
<feature type="modified residue" description="4-aspartylphosphate" evidence="2">
    <location>
        <position position="57"/>
    </location>
</feature>
<dbReference type="GO" id="GO:0000160">
    <property type="term" value="P:phosphorelay signal transduction system"/>
    <property type="evidence" value="ECO:0007669"/>
    <property type="project" value="InterPro"/>
</dbReference>
<dbReference type="SMART" id="SM00331">
    <property type="entry name" value="PP2C_SIG"/>
    <property type="match status" value="1"/>
</dbReference>
<comment type="caution">
    <text evidence="5">The sequence shown here is derived from an EMBL/GenBank/DDBJ whole genome shotgun (WGS) entry which is preliminary data.</text>
</comment>
<proteinExistence type="predicted"/>
<dbReference type="PROSITE" id="PS50110">
    <property type="entry name" value="RESPONSE_REGULATORY"/>
    <property type="match status" value="1"/>
</dbReference>
<dbReference type="InterPro" id="IPR011006">
    <property type="entry name" value="CheY-like_superfamily"/>
</dbReference>
<dbReference type="PANTHER" id="PTHR43156:SF2">
    <property type="entry name" value="STAGE II SPORULATION PROTEIN E"/>
    <property type="match status" value="1"/>
</dbReference>
<evidence type="ECO:0000256" key="3">
    <source>
        <dbReference type="SAM" id="Coils"/>
    </source>
</evidence>
<dbReference type="SUPFAM" id="SSF81606">
    <property type="entry name" value="PP2C-like"/>
    <property type="match status" value="1"/>
</dbReference>
<name>M7N405_9BACT</name>